<dbReference type="AlphaFoldDB" id="A0A6P3XVQ8"/>
<dbReference type="InterPro" id="IPR036236">
    <property type="entry name" value="Znf_C2H2_sf"/>
</dbReference>
<dbReference type="Gene3D" id="3.30.160.60">
    <property type="entry name" value="Classic Zinc Finger"/>
    <property type="match status" value="2"/>
</dbReference>
<dbReference type="GO" id="GO:0001228">
    <property type="term" value="F:DNA-binding transcription activator activity, RNA polymerase II-specific"/>
    <property type="evidence" value="ECO:0007669"/>
    <property type="project" value="TreeGrafter"/>
</dbReference>
<feature type="region of interest" description="Disordered" evidence="8">
    <location>
        <begin position="187"/>
        <end position="210"/>
    </location>
</feature>
<keyword evidence="5" id="KW-0862">Zinc</keyword>
<dbReference type="PANTHER" id="PTHR24376:SF251">
    <property type="entry name" value="TRANSCRIPTIONAL REPRESSOR CTCF"/>
    <property type="match status" value="1"/>
</dbReference>
<dbReference type="SUPFAM" id="SSF57667">
    <property type="entry name" value="beta-beta-alpha zinc fingers"/>
    <property type="match status" value="3"/>
</dbReference>
<organism evidence="10 12">
    <name type="scientific">Dinoponera quadriceps</name>
    <name type="common">South American ant</name>
    <dbReference type="NCBI Taxonomy" id="609295"/>
    <lineage>
        <taxon>Eukaryota</taxon>
        <taxon>Metazoa</taxon>
        <taxon>Ecdysozoa</taxon>
        <taxon>Arthropoda</taxon>
        <taxon>Hexapoda</taxon>
        <taxon>Insecta</taxon>
        <taxon>Pterygota</taxon>
        <taxon>Neoptera</taxon>
        <taxon>Endopterygota</taxon>
        <taxon>Hymenoptera</taxon>
        <taxon>Apocrita</taxon>
        <taxon>Aculeata</taxon>
        <taxon>Formicoidea</taxon>
        <taxon>Formicidae</taxon>
        <taxon>Ponerinae</taxon>
        <taxon>Ponerini</taxon>
        <taxon>Dinoponera</taxon>
    </lineage>
</organism>
<dbReference type="RefSeq" id="XP_014482609.1">
    <property type="nucleotide sequence ID" value="XM_014627123.1"/>
</dbReference>
<dbReference type="InterPro" id="IPR013087">
    <property type="entry name" value="Znf_C2H2_type"/>
</dbReference>
<evidence type="ECO:0000256" key="5">
    <source>
        <dbReference type="ARBA" id="ARBA00022833"/>
    </source>
</evidence>
<dbReference type="GO" id="GO:0000978">
    <property type="term" value="F:RNA polymerase II cis-regulatory region sequence-specific DNA binding"/>
    <property type="evidence" value="ECO:0007669"/>
    <property type="project" value="TreeGrafter"/>
</dbReference>
<feature type="region of interest" description="Disordered" evidence="8">
    <location>
        <begin position="346"/>
        <end position="372"/>
    </location>
</feature>
<keyword evidence="2" id="KW-0479">Metal-binding</keyword>
<evidence type="ECO:0000256" key="7">
    <source>
        <dbReference type="PROSITE-ProRule" id="PRU00042"/>
    </source>
</evidence>
<dbReference type="Proteomes" id="UP000515204">
    <property type="component" value="Unplaced"/>
</dbReference>
<evidence type="ECO:0000256" key="8">
    <source>
        <dbReference type="SAM" id="MobiDB-lite"/>
    </source>
</evidence>
<feature type="compositionally biased region" description="Basic and acidic residues" evidence="8">
    <location>
        <begin position="22"/>
        <end position="31"/>
    </location>
</feature>
<dbReference type="SMART" id="SM00355">
    <property type="entry name" value="ZnF_C2H2"/>
    <property type="match status" value="7"/>
</dbReference>
<feature type="domain" description="C2H2-type" evidence="9">
    <location>
        <begin position="243"/>
        <end position="271"/>
    </location>
</feature>
<feature type="domain" description="C2H2-type" evidence="9">
    <location>
        <begin position="431"/>
        <end position="459"/>
    </location>
</feature>
<feature type="compositionally biased region" description="Pro residues" evidence="8">
    <location>
        <begin position="490"/>
        <end position="500"/>
    </location>
</feature>
<name>A0A6P3XVQ8_DINQU</name>
<dbReference type="PANTHER" id="PTHR24376">
    <property type="entry name" value="ZINC FINGER PROTEIN"/>
    <property type="match status" value="1"/>
</dbReference>
<feature type="compositionally biased region" description="Polar residues" evidence="8">
    <location>
        <begin position="295"/>
        <end position="304"/>
    </location>
</feature>
<gene>
    <name evidence="11 12 13" type="primary">LOC106748520</name>
</gene>
<evidence type="ECO:0000256" key="3">
    <source>
        <dbReference type="ARBA" id="ARBA00022737"/>
    </source>
</evidence>
<feature type="compositionally biased region" description="Low complexity" evidence="8">
    <location>
        <begin position="459"/>
        <end position="473"/>
    </location>
</feature>
<dbReference type="GO" id="GO:0005634">
    <property type="term" value="C:nucleus"/>
    <property type="evidence" value="ECO:0007669"/>
    <property type="project" value="UniProtKB-SubCell"/>
</dbReference>
<evidence type="ECO:0000313" key="12">
    <source>
        <dbReference type="RefSeq" id="XP_014482611.1"/>
    </source>
</evidence>
<comment type="subcellular location">
    <subcellularLocation>
        <location evidence="1">Nucleus</location>
    </subcellularLocation>
</comment>
<keyword evidence="6" id="KW-0539">Nucleus</keyword>
<evidence type="ECO:0000256" key="2">
    <source>
        <dbReference type="ARBA" id="ARBA00022723"/>
    </source>
</evidence>
<keyword evidence="4 7" id="KW-0863">Zinc-finger</keyword>
<feature type="region of interest" description="Disordered" evidence="8">
    <location>
        <begin position="22"/>
        <end position="62"/>
    </location>
</feature>
<evidence type="ECO:0000313" key="10">
    <source>
        <dbReference type="Proteomes" id="UP000515204"/>
    </source>
</evidence>
<keyword evidence="3" id="KW-0677">Repeat</keyword>
<accession>A0A6P3XVQ8</accession>
<evidence type="ECO:0000313" key="13">
    <source>
        <dbReference type="RefSeq" id="XP_014482612.1"/>
    </source>
</evidence>
<dbReference type="KEGG" id="dqu:106748520"/>
<evidence type="ECO:0000256" key="6">
    <source>
        <dbReference type="ARBA" id="ARBA00023242"/>
    </source>
</evidence>
<feature type="region of interest" description="Disordered" evidence="8">
    <location>
        <begin position="278"/>
        <end position="304"/>
    </location>
</feature>
<evidence type="ECO:0000256" key="4">
    <source>
        <dbReference type="ARBA" id="ARBA00022771"/>
    </source>
</evidence>
<dbReference type="GeneID" id="106748520"/>
<dbReference type="RefSeq" id="XP_014482612.1">
    <property type="nucleotide sequence ID" value="XM_014627126.1"/>
</dbReference>
<dbReference type="GO" id="GO:0008270">
    <property type="term" value="F:zinc ion binding"/>
    <property type="evidence" value="ECO:0007669"/>
    <property type="project" value="UniProtKB-KW"/>
</dbReference>
<feature type="domain" description="C2H2-type" evidence="9">
    <location>
        <begin position="405"/>
        <end position="433"/>
    </location>
</feature>
<evidence type="ECO:0000313" key="11">
    <source>
        <dbReference type="RefSeq" id="XP_014482609.1"/>
    </source>
</evidence>
<feature type="compositionally biased region" description="Polar residues" evidence="8">
    <location>
        <begin position="32"/>
        <end position="44"/>
    </location>
</feature>
<feature type="compositionally biased region" description="Polar residues" evidence="8">
    <location>
        <begin position="346"/>
        <end position="361"/>
    </location>
</feature>
<feature type="domain" description="C2H2-type" evidence="9">
    <location>
        <begin position="215"/>
        <end position="242"/>
    </location>
</feature>
<reference evidence="11 12" key="1">
    <citation type="submission" date="2025-04" db="UniProtKB">
        <authorList>
            <consortium name="RefSeq"/>
        </authorList>
    </citation>
    <scope>IDENTIFICATION</scope>
</reference>
<proteinExistence type="predicted"/>
<feature type="compositionally biased region" description="Acidic residues" evidence="8">
    <location>
        <begin position="550"/>
        <end position="579"/>
    </location>
</feature>
<dbReference type="RefSeq" id="XP_014482611.1">
    <property type="nucleotide sequence ID" value="XM_014627125.1"/>
</dbReference>
<dbReference type="CTD" id="36678"/>
<dbReference type="OrthoDB" id="654211at2759"/>
<protein>
    <submittedName>
        <fullName evidence="11 12">Uncharacterized protein LOC106748520 isoform X1</fullName>
    </submittedName>
</protein>
<feature type="region of interest" description="Disordered" evidence="8">
    <location>
        <begin position="454"/>
        <end position="500"/>
    </location>
</feature>
<evidence type="ECO:0000256" key="1">
    <source>
        <dbReference type="ARBA" id="ARBA00004123"/>
    </source>
</evidence>
<dbReference type="PROSITE" id="PS00028">
    <property type="entry name" value="ZINC_FINGER_C2H2_1"/>
    <property type="match status" value="2"/>
</dbReference>
<evidence type="ECO:0000259" key="9">
    <source>
        <dbReference type="PROSITE" id="PS50157"/>
    </source>
</evidence>
<keyword evidence="10" id="KW-1185">Reference proteome</keyword>
<sequence length="821" mass="93222">MEGGISRLDCYEDMFKEITRKLYGEDPDHRTSSVQNEFETSVSYKNDEDTGNGTDGSDDGNWTCEDEPLKGTDGSRIAAYHASKATWRCYECGDVMGGGPREAAEHFMELHSSRILADESRHRHHSPRKDYLQADLKVDDVVTYLERLRERAERAAPPTRRTQETQTLPATLLPMTPTFLLQELPSAPQQPQHLHQTTPPPSTSAPSTSAAAKRYKCQCCPYGTDRRDLFVRHENIHREEKPFYCYMCHKPFNRADHVKKHFSRMHRDDTYDVSRIRKPPEQKPIVQDPAEVPGPSNNVNGPQQQHVSYQSFAGNRDYQIQPTPSTSNSAAMYQAPTVQNVTNAIPAPETSTNRRGQNSGCHSKSHTKSSSKNTSERRFACNYCSWTGADNWCLKRHHNTHIKPYQCTMCEYRAARSERLATHMTRVHSKYQCTKCGTVCENEGELVLHQHQSHKMNNASTASTSRASIPTTSRVTMQPTMHPSGGGRAPPGPPVFPAPAQPIIPQTTATIMPPTTTILGHEMVKSPATATTMAYPTEEEKRSYRRAVNDDDNVNGDDDVNHDDVDHADDDDNDDDDNDGVVRSNGNREERNRDFGACRVCSFKGDRDFKSCSDHSIRCIKEDVTDVSNRPLAPICGIASLQCPITIYYDKTQDPELFRTINLLLKKRIRKLKMRSTITVPSVSRSIIQPQTQDIQVRKRRRKQLYPQKLDAHMLESEEDVGEMWSNSINQVKIKINNDKAPLRLFRCILCPRHTAARGIIDEGHRPYHTRASLLLHKLWRHRRRVKSVQGHMSIDNVSSLTSSITLKAIFVARPNYNYYR</sequence>
<dbReference type="PROSITE" id="PS50157">
    <property type="entry name" value="ZINC_FINGER_C2H2_2"/>
    <property type="match status" value="4"/>
</dbReference>
<feature type="region of interest" description="Disordered" evidence="8">
    <location>
        <begin position="534"/>
        <end position="588"/>
    </location>
</feature>